<accession>A0A8H3FC77</accession>
<dbReference type="InterPro" id="IPR029058">
    <property type="entry name" value="AB_hydrolase_fold"/>
</dbReference>
<keyword evidence="6" id="KW-1185">Reference proteome</keyword>
<dbReference type="AlphaFoldDB" id="A0A8H3FC77"/>
<reference evidence="5" key="1">
    <citation type="submission" date="2021-03" db="EMBL/GenBank/DDBJ databases">
        <authorList>
            <person name="Tagirdzhanova G."/>
        </authorList>
    </citation>
    <scope>NUCLEOTIDE SEQUENCE</scope>
</reference>
<name>A0A8H3FC77_9LECA</name>
<comment type="caution">
    <text evidence="5">The sequence shown here is derived from an EMBL/GenBank/DDBJ whole genome shotgun (WGS) entry which is preliminary data.</text>
</comment>
<dbReference type="PANTHER" id="PTHR46640">
    <property type="entry name" value="TRIACYLGLYCEROL LIPASE, PUTATIVE (AFU_ORTHOLOGUE AFUA_6G06510)-RELATED"/>
    <property type="match status" value="1"/>
</dbReference>
<feature type="chain" id="PRO_5034060235" description="Fungal lipase-type domain-containing protein" evidence="3">
    <location>
        <begin position="23"/>
        <end position="339"/>
    </location>
</feature>
<gene>
    <name evidence="5" type="ORF">IMSHALPRED_005258</name>
</gene>
<protein>
    <recommendedName>
        <fullName evidence="4">Fungal lipase-type domain-containing protein</fullName>
    </recommendedName>
</protein>
<proteinExistence type="predicted"/>
<sequence length="339" mass="36757">MDSTIFIWLAGVMLFFFPYALTAPPEQRSIGSTTSTDLQPFQQSGTTVDANTFTNLQLFQRFAAAAYCSSNDNVTAGGRKLICQSGNCPLVEADGVTTVYEFENPGLLTGVTGYVAVDHALALTVLAFRGSHTIRNWLADLDFALIPTNICPLCLCHQGFYNSWLEARSGVLTALKAVASTYPTYQVVVVGHSLGGAIADIAAAEIRKAGTNADLYTYGAPRIAGATLSNYITNQNQGRNFRTTHYDDPVPRLPPRALGFVHISPEYYIDTVSGVLPTADNITLLEGSVNLSGNTGNDRNKTDVGAHLWYFNAVSACSSNRFEFRKRGDEPSWVEGREV</sequence>
<evidence type="ECO:0000313" key="6">
    <source>
        <dbReference type="Proteomes" id="UP000664534"/>
    </source>
</evidence>
<feature type="domain" description="Fungal lipase-type" evidence="4">
    <location>
        <begin position="125"/>
        <end position="256"/>
    </location>
</feature>
<dbReference type="EMBL" id="CAJPDT010000028">
    <property type="protein sequence ID" value="CAF9921723.1"/>
    <property type="molecule type" value="Genomic_DNA"/>
</dbReference>
<dbReference type="Pfam" id="PF01764">
    <property type="entry name" value="Lipase_3"/>
    <property type="match status" value="1"/>
</dbReference>
<keyword evidence="2" id="KW-0378">Hydrolase</keyword>
<dbReference type="GO" id="GO:0016787">
    <property type="term" value="F:hydrolase activity"/>
    <property type="evidence" value="ECO:0007669"/>
    <property type="project" value="UniProtKB-KW"/>
</dbReference>
<evidence type="ECO:0000313" key="5">
    <source>
        <dbReference type="EMBL" id="CAF9921723.1"/>
    </source>
</evidence>
<dbReference type="CDD" id="cd00519">
    <property type="entry name" value="Lipase_3"/>
    <property type="match status" value="1"/>
</dbReference>
<dbReference type="PANTHER" id="PTHR46640:SF1">
    <property type="entry name" value="FUNGAL LIPASE-LIKE DOMAIN-CONTAINING PROTEIN-RELATED"/>
    <property type="match status" value="1"/>
</dbReference>
<dbReference type="SUPFAM" id="SSF53474">
    <property type="entry name" value="alpha/beta-Hydrolases"/>
    <property type="match status" value="1"/>
</dbReference>
<evidence type="ECO:0000256" key="2">
    <source>
        <dbReference type="ARBA" id="ARBA00022801"/>
    </source>
</evidence>
<evidence type="ECO:0000256" key="1">
    <source>
        <dbReference type="ARBA" id="ARBA00022729"/>
    </source>
</evidence>
<dbReference type="OrthoDB" id="426718at2759"/>
<evidence type="ECO:0000256" key="3">
    <source>
        <dbReference type="SAM" id="SignalP"/>
    </source>
</evidence>
<dbReference type="Gene3D" id="3.40.50.1820">
    <property type="entry name" value="alpha/beta hydrolase"/>
    <property type="match status" value="1"/>
</dbReference>
<dbReference type="InterPro" id="IPR051299">
    <property type="entry name" value="AB_hydrolase_lip/est"/>
</dbReference>
<dbReference type="InterPro" id="IPR002921">
    <property type="entry name" value="Fungal_lipase-type"/>
</dbReference>
<evidence type="ECO:0000259" key="4">
    <source>
        <dbReference type="Pfam" id="PF01764"/>
    </source>
</evidence>
<feature type="signal peptide" evidence="3">
    <location>
        <begin position="1"/>
        <end position="22"/>
    </location>
</feature>
<dbReference type="GO" id="GO:0006629">
    <property type="term" value="P:lipid metabolic process"/>
    <property type="evidence" value="ECO:0007669"/>
    <property type="project" value="InterPro"/>
</dbReference>
<keyword evidence="1 3" id="KW-0732">Signal</keyword>
<dbReference type="Proteomes" id="UP000664534">
    <property type="component" value="Unassembled WGS sequence"/>
</dbReference>
<organism evidence="5 6">
    <name type="scientific">Imshaugia aleurites</name>
    <dbReference type="NCBI Taxonomy" id="172621"/>
    <lineage>
        <taxon>Eukaryota</taxon>
        <taxon>Fungi</taxon>
        <taxon>Dikarya</taxon>
        <taxon>Ascomycota</taxon>
        <taxon>Pezizomycotina</taxon>
        <taxon>Lecanoromycetes</taxon>
        <taxon>OSLEUM clade</taxon>
        <taxon>Lecanoromycetidae</taxon>
        <taxon>Lecanorales</taxon>
        <taxon>Lecanorineae</taxon>
        <taxon>Parmeliaceae</taxon>
        <taxon>Imshaugia</taxon>
    </lineage>
</organism>